<protein>
    <submittedName>
        <fullName evidence="2">Uncharacterized protein</fullName>
    </submittedName>
</protein>
<name>A0A853PRV4_BACFG</name>
<accession>A0A853PRV4</accession>
<feature type="region of interest" description="Disordered" evidence="1">
    <location>
        <begin position="31"/>
        <end position="55"/>
    </location>
</feature>
<dbReference type="AlphaFoldDB" id="A0A853PRV4"/>
<evidence type="ECO:0000313" key="2">
    <source>
        <dbReference type="EMBL" id="OCR29030.1"/>
    </source>
</evidence>
<evidence type="ECO:0000313" key="3">
    <source>
        <dbReference type="Proteomes" id="UP000093197"/>
    </source>
</evidence>
<gene>
    <name evidence="2" type="ORF">AC094_34590</name>
</gene>
<organism evidence="2 3">
    <name type="scientific">Bacteroides fragilis</name>
    <dbReference type="NCBI Taxonomy" id="817"/>
    <lineage>
        <taxon>Bacteria</taxon>
        <taxon>Pseudomonadati</taxon>
        <taxon>Bacteroidota</taxon>
        <taxon>Bacteroidia</taxon>
        <taxon>Bacteroidales</taxon>
        <taxon>Bacteroidaceae</taxon>
        <taxon>Bacteroides</taxon>
    </lineage>
</organism>
<comment type="caution">
    <text evidence="2">The sequence shown here is derived from an EMBL/GenBank/DDBJ whole genome shotgun (WGS) entry which is preliminary data.</text>
</comment>
<dbReference type="Proteomes" id="UP000093197">
    <property type="component" value="Unassembled WGS sequence"/>
</dbReference>
<proteinExistence type="predicted"/>
<dbReference type="EMBL" id="LIDT01000035">
    <property type="protein sequence ID" value="OCR29030.1"/>
    <property type="molecule type" value="Genomic_DNA"/>
</dbReference>
<evidence type="ECO:0000256" key="1">
    <source>
        <dbReference type="SAM" id="MobiDB-lite"/>
    </source>
</evidence>
<reference evidence="2 3" key="1">
    <citation type="journal article" date="2016" name="PLoS ONE">
        <title>Genomic Diversity of Enterotoxigenic Strains of Bacteroides fragilis.</title>
        <authorList>
            <person name="Pierce J.V."/>
            <person name="Bernstein H.D."/>
        </authorList>
    </citation>
    <scope>NUCLEOTIDE SEQUENCE [LARGE SCALE GENOMIC DNA]</scope>
    <source>
        <strain evidence="2 3">20793-3</strain>
    </source>
</reference>
<sequence length="55" mass="6315">MPFWEKMFNQKQAVYYPRALVDSDRLKWIELSPDTGDQEPASSDSDGDQKEPPLG</sequence>